<dbReference type="GO" id="GO:0016639">
    <property type="term" value="F:oxidoreductase activity, acting on the CH-NH2 group of donors, NAD or NADP as acceptor"/>
    <property type="evidence" value="ECO:0007669"/>
    <property type="project" value="InterPro"/>
</dbReference>
<comment type="caution">
    <text evidence="7">The sequence shown here is derived from an EMBL/GenBank/DDBJ whole genome shotgun (WGS) entry which is preliminary data.</text>
</comment>
<keyword evidence="3" id="KW-0314">Glutamate biosynthesis</keyword>
<dbReference type="SUPFAM" id="SSF51971">
    <property type="entry name" value="Nucleotide-binding domain"/>
    <property type="match status" value="2"/>
</dbReference>
<dbReference type="PANTHER" id="PTHR43100">
    <property type="entry name" value="GLUTAMATE SYNTHASE [NADPH] SMALL CHAIN"/>
    <property type="match status" value="1"/>
</dbReference>
<keyword evidence="1" id="KW-0028">Amino-acid biosynthesis</keyword>
<proteinExistence type="predicted"/>
<dbReference type="GO" id="GO:0051536">
    <property type="term" value="F:iron-sulfur cluster binding"/>
    <property type="evidence" value="ECO:0007669"/>
    <property type="project" value="InterPro"/>
</dbReference>
<dbReference type="Proteomes" id="UP000266426">
    <property type="component" value="Unassembled WGS sequence"/>
</dbReference>
<dbReference type="InterPro" id="IPR036188">
    <property type="entry name" value="FAD/NAD-bd_sf"/>
</dbReference>
<dbReference type="SUPFAM" id="SSF46548">
    <property type="entry name" value="alpha-helical ferredoxin"/>
    <property type="match status" value="1"/>
</dbReference>
<name>A0A3A4R0M5_9BACT</name>
<sequence>MAKPTGFKEYKREEPSKQTVQERIQHYNEFVKPLPPEKLTQQAARCMDCGIPYCHGYGCPLGNLIPDWNDMVYQGRWKEALDLLHATNNFPEFTGKICPAPCECACTLAINNDPVSIKLIEMTIIEHGWAEGWVTPIQPKNETGKKVAVVGSGPAGLAAAQQLRRAGHTVTLFEKADRMGGLLRYGIPDFKLEKWLIDRRLKQMEEEGVIFETSVDVGYDISAKYLTQRFDAICITSGARVPRDLTVEGRELGGIHFAMDFLTQQNKINAGDKIDESKRMIAKDKVVVVIGGGDTGSDCVGTSIRHGAKKVYQFELLPQPPEQPNMVNPDWPYWPIIMRTSTSHQEGCERRWSIMTQKFSGNKTVQKLHAVELQWSEPDENGRRKMDPIPGTEFSLDVDLVLLAMGFIHPEHGPLEKDLGLLIDNRGNIKVNNKYQTSVENVFASGDSVMGASLVVKAIAQGREMARCIDEYLMGYSELPSTGNV</sequence>
<evidence type="ECO:0000256" key="4">
    <source>
        <dbReference type="ARBA" id="ARBA00029440"/>
    </source>
</evidence>
<dbReference type="Pfam" id="PF14691">
    <property type="entry name" value="Fer4_20"/>
    <property type="match status" value="1"/>
</dbReference>
<dbReference type="Gene3D" id="1.10.1060.10">
    <property type="entry name" value="Alpha-helical ferredoxin"/>
    <property type="match status" value="1"/>
</dbReference>
<dbReference type="InterPro" id="IPR009051">
    <property type="entry name" value="Helical_ferredxn"/>
</dbReference>
<reference evidence="7 8" key="1">
    <citation type="journal article" date="2017" name="ISME J.">
        <title>Energy and carbon metabolisms in a deep terrestrial subsurface fluid microbial community.</title>
        <authorList>
            <person name="Momper L."/>
            <person name="Jungbluth S.P."/>
            <person name="Lee M.D."/>
            <person name="Amend J.P."/>
        </authorList>
    </citation>
    <scope>NUCLEOTIDE SEQUENCE [LARGE SCALE GENOMIC DNA]</scope>
    <source>
        <strain evidence="7">SURF_26</strain>
    </source>
</reference>
<dbReference type="InterPro" id="IPR051394">
    <property type="entry name" value="Glutamate_Synthase"/>
</dbReference>
<accession>A0A3A4R0M5</accession>
<evidence type="ECO:0000313" key="8">
    <source>
        <dbReference type="Proteomes" id="UP000266426"/>
    </source>
</evidence>
<dbReference type="PANTHER" id="PTHR43100:SF1">
    <property type="entry name" value="GLUTAMATE SYNTHASE [NADPH] SMALL CHAIN"/>
    <property type="match status" value="1"/>
</dbReference>
<dbReference type="InterPro" id="IPR028261">
    <property type="entry name" value="DPD_II"/>
</dbReference>
<dbReference type="AlphaFoldDB" id="A0A3A4R0M5"/>
<dbReference type="EMBL" id="QZJZ01000096">
    <property type="protein sequence ID" value="RJP56367.1"/>
    <property type="molecule type" value="Genomic_DNA"/>
</dbReference>
<comment type="pathway">
    <text evidence="4">Amino-acid biosynthesis.</text>
</comment>
<organism evidence="7 8">
    <name type="scientific">Candidatus Auribacter fodinae</name>
    <dbReference type="NCBI Taxonomy" id="2093366"/>
    <lineage>
        <taxon>Bacteria</taxon>
        <taxon>Pseudomonadati</taxon>
        <taxon>Candidatus Auribacterota</taxon>
        <taxon>Candidatus Auribacteria</taxon>
        <taxon>Candidatus Auribacterales</taxon>
        <taxon>Candidatus Auribacteraceae</taxon>
        <taxon>Candidatus Auribacter</taxon>
    </lineage>
</organism>
<dbReference type="GO" id="GO:0006537">
    <property type="term" value="P:glutamate biosynthetic process"/>
    <property type="evidence" value="ECO:0007669"/>
    <property type="project" value="UniProtKB-KW"/>
</dbReference>
<feature type="domain" description="FAD/NAD(P)-binding" evidence="5">
    <location>
        <begin position="145"/>
        <end position="462"/>
    </location>
</feature>
<dbReference type="InterPro" id="IPR023753">
    <property type="entry name" value="FAD/NAD-binding_dom"/>
</dbReference>
<keyword evidence="2" id="KW-0560">Oxidoreductase</keyword>
<evidence type="ECO:0000259" key="6">
    <source>
        <dbReference type="Pfam" id="PF14691"/>
    </source>
</evidence>
<evidence type="ECO:0000313" key="7">
    <source>
        <dbReference type="EMBL" id="RJP56367.1"/>
    </source>
</evidence>
<evidence type="ECO:0000256" key="1">
    <source>
        <dbReference type="ARBA" id="ARBA00022605"/>
    </source>
</evidence>
<evidence type="ECO:0000256" key="3">
    <source>
        <dbReference type="ARBA" id="ARBA00023164"/>
    </source>
</evidence>
<dbReference type="InterPro" id="IPR006005">
    <property type="entry name" value="Glut_synth_ssu1"/>
</dbReference>
<dbReference type="Gene3D" id="3.50.50.60">
    <property type="entry name" value="FAD/NAD(P)-binding domain"/>
    <property type="match status" value="2"/>
</dbReference>
<feature type="domain" description="Dihydroprymidine dehydrogenase" evidence="6">
    <location>
        <begin position="24"/>
        <end position="131"/>
    </location>
</feature>
<dbReference type="PRINTS" id="PR00419">
    <property type="entry name" value="ADXRDTASE"/>
</dbReference>
<evidence type="ECO:0000256" key="2">
    <source>
        <dbReference type="ARBA" id="ARBA00023002"/>
    </source>
</evidence>
<evidence type="ECO:0000259" key="5">
    <source>
        <dbReference type="Pfam" id="PF07992"/>
    </source>
</evidence>
<dbReference type="NCBIfam" id="TIGR01317">
    <property type="entry name" value="GOGAT_sm_gam"/>
    <property type="match status" value="1"/>
</dbReference>
<gene>
    <name evidence="7" type="ORF">C4541_12425</name>
</gene>
<dbReference type="Pfam" id="PF07992">
    <property type="entry name" value="Pyr_redox_2"/>
    <property type="match status" value="1"/>
</dbReference>
<protein>
    <submittedName>
        <fullName evidence="7">Glutamate synthase subunit beta</fullName>
    </submittedName>
</protein>